<dbReference type="AlphaFoldDB" id="E6QTS8"/>
<sequence>MKRFLIAAAVAVATLATPLLAVADVGISVNIGQPGFYGQLDVGGFPPPQVIYSQPMMVEQGFMNRPPVYLRVPPGQIRHWRRYCRQYNACGERVYFVQDRWYNREYAPRYQEMHRGGDHRDGRQGDHQGGYGNDHHGNDHHGNDHGNGQGNDQGNGRDH</sequence>
<name>E6QTS8_9ZZZZ</name>
<proteinExistence type="predicted"/>
<organism evidence="2">
    <name type="scientific">mine drainage metagenome</name>
    <dbReference type="NCBI Taxonomy" id="410659"/>
    <lineage>
        <taxon>unclassified sequences</taxon>
        <taxon>metagenomes</taxon>
        <taxon>ecological metagenomes</taxon>
    </lineage>
</organism>
<evidence type="ECO:0000313" key="2">
    <source>
        <dbReference type="EMBL" id="CBI10650.1"/>
    </source>
</evidence>
<feature type="compositionally biased region" description="Basic and acidic residues" evidence="1">
    <location>
        <begin position="133"/>
        <end position="144"/>
    </location>
</feature>
<dbReference type="EMBL" id="CABR01000098">
    <property type="protein sequence ID" value="CBI10650.1"/>
    <property type="molecule type" value="Genomic_DNA"/>
</dbReference>
<accession>E6QTS8</accession>
<evidence type="ECO:0000256" key="1">
    <source>
        <dbReference type="SAM" id="MobiDB-lite"/>
    </source>
</evidence>
<gene>
    <name evidence="2" type="ORF">CARN7_1443</name>
</gene>
<comment type="caution">
    <text evidence="2">The sequence shown here is derived from an EMBL/GenBank/DDBJ whole genome shotgun (WGS) entry which is preliminary data.</text>
</comment>
<feature type="compositionally biased region" description="Basic and acidic residues" evidence="1">
    <location>
        <begin position="113"/>
        <end position="126"/>
    </location>
</feature>
<feature type="region of interest" description="Disordered" evidence="1">
    <location>
        <begin position="113"/>
        <end position="159"/>
    </location>
</feature>
<protein>
    <submittedName>
        <fullName evidence="2">Uncharacterized protein</fullName>
    </submittedName>
</protein>
<reference evidence="2" key="1">
    <citation type="submission" date="2009-10" db="EMBL/GenBank/DDBJ databases">
        <title>Diversity of trophic interactions inside an arsenic-rich microbial ecosystem.</title>
        <authorList>
            <person name="Bertin P.N."/>
            <person name="Heinrich-Salmeron A."/>
            <person name="Pelletier E."/>
            <person name="Goulhen-Chollet F."/>
            <person name="Arsene-Ploetze F."/>
            <person name="Gallien S."/>
            <person name="Calteau A."/>
            <person name="Vallenet D."/>
            <person name="Casiot C."/>
            <person name="Chane-Woon-Ming B."/>
            <person name="Giloteaux L."/>
            <person name="Barakat M."/>
            <person name="Bonnefoy V."/>
            <person name="Bruneel O."/>
            <person name="Chandler M."/>
            <person name="Cleiss J."/>
            <person name="Duran R."/>
            <person name="Elbaz-Poulichet F."/>
            <person name="Fonknechten N."/>
            <person name="Lauga B."/>
            <person name="Mornico D."/>
            <person name="Ortet P."/>
            <person name="Schaeffer C."/>
            <person name="Siguier P."/>
            <person name="Alexander Thil Smith A."/>
            <person name="Van Dorsselaer A."/>
            <person name="Weissenbach J."/>
            <person name="Medigue C."/>
            <person name="Le Paslier D."/>
        </authorList>
    </citation>
    <scope>NUCLEOTIDE SEQUENCE</scope>
</reference>